<dbReference type="InterPro" id="IPR050608">
    <property type="entry name" value="NmrA-type/Isoflavone_red_sf"/>
</dbReference>
<dbReference type="Gene3D" id="3.90.25.10">
    <property type="entry name" value="UDP-galactose 4-epimerase, domain 1"/>
    <property type="match status" value="1"/>
</dbReference>
<keyword evidence="2" id="KW-0560">Oxidoreductase</keyword>
<evidence type="ECO:0000313" key="4">
    <source>
        <dbReference type="EMBL" id="KAK1403960.1"/>
    </source>
</evidence>
<reference evidence="4" key="1">
    <citation type="submission" date="2023-02" db="EMBL/GenBank/DDBJ databases">
        <title>Genome of toxic invasive species Heracleum sosnowskyi carries increased number of genes despite the absence of recent whole-genome duplications.</title>
        <authorList>
            <person name="Schelkunov M."/>
            <person name="Shtratnikova V."/>
            <person name="Makarenko M."/>
            <person name="Klepikova A."/>
            <person name="Omelchenko D."/>
            <person name="Novikova G."/>
            <person name="Obukhova E."/>
            <person name="Bogdanov V."/>
            <person name="Penin A."/>
            <person name="Logacheva M."/>
        </authorList>
    </citation>
    <scope>NUCLEOTIDE SEQUENCE</scope>
    <source>
        <strain evidence="4">Hsosn_3</strain>
        <tissue evidence="4">Leaf</tissue>
    </source>
</reference>
<name>A0AAD8JL33_9APIA</name>
<dbReference type="EMBL" id="JAUIZM010000001">
    <property type="protein sequence ID" value="KAK1403960.1"/>
    <property type="molecule type" value="Genomic_DNA"/>
</dbReference>
<dbReference type="AlphaFoldDB" id="A0AAD8JL33"/>
<dbReference type="InterPro" id="IPR045312">
    <property type="entry name" value="PCBER-like"/>
</dbReference>
<dbReference type="CDD" id="cd05259">
    <property type="entry name" value="PCBER_SDR_a"/>
    <property type="match status" value="1"/>
</dbReference>
<evidence type="ECO:0000256" key="1">
    <source>
        <dbReference type="ARBA" id="ARBA00022857"/>
    </source>
</evidence>
<keyword evidence="1" id="KW-0521">NADP</keyword>
<dbReference type="InterPro" id="IPR008030">
    <property type="entry name" value="NmrA-like"/>
</dbReference>
<accession>A0AAD8JL33</accession>
<dbReference type="SUPFAM" id="SSF51735">
    <property type="entry name" value="NAD(P)-binding Rossmann-fold domains"/>
    <property type="match status" value="1"/>
</dbReference>
<gene>
    <name evidence="4" type="ORF">POM88_003565</name>
</gene>
<reference evidence="4" key="2">
    <citation type="submission" date="2023-05" db="EMBL/GenBank/DDBJ databases">
        <authorList>
            <person name="Schelkunov M.I."/>
        </authorList>
    </citation>
    <scope>NUCLEOTIDE SEQUENCE</scope>
    <source>
        <strain evidence="4">Hsosn_3</strain>
        <tissue evidence="4">Leaf</tissue>
    </source>
</reference>
<evidence type="ECO:0000256" key="2">
    <source>
        <dbReference type="ARBA" id="ARBA00023002"/>
    </source>
</evidence>
<dbReference type="PANTHER" id="PTHR43349">
    <property type="entry name" value="PINORESINOL REDUCTASE-RELATED"/>
    <property type="match status" value="1"/>
</dbReference>
<sequence length="319" mass="36130">MSCEMSKIMIFGGTGYFGTYMVKASASAGHPTYVYVRPGKPHHDPSKLQLLEEFKSIGVTIFQGELDEHEKLVEVLRQVDIVIVTFGVPLVIEQLKIIRAMKEAGNIKRFIPSEFGNEVDRISPLPPFQACCDKKKMIRRAAEESGIPYTFVSANSFGAYFVNFLLHPYDEKLQKVNIYGTGEAKFGCNYEKDIAVYTVKAATDKRAENGLIIYRLPKNVITQLDLISCWEKKTGRTMEKTYISEKEMVKLSQSLPFPEAVGTAVFHSILVKGEQMNYELKEDDLDAVELYPDYKYTTVDQLLDIFMVDPPKRGIAVFE</sequence>
<organism evidence="4 5">
    <name type="scientific">Heracleum sosnowskyi</name>
    <dbReference type="NCBI Taxonomy" id="360622"/>
    <lineage>
        <taxon>Eukaryota</taxon>
        <taxon>Viridiplantae</taxon>
        <taxon>Streptophyta</taxon>
        <taxon>Embryophyta</taxon>
        <taxon>Tracheophyta</taxon>
        <taxon>Spermatophyta</taxon>
        <taxon>Magnoliopsida</taxon>
        <taxon>eudicotyledons</taxon>
        <taxon>Gunneridae</taxon>
        <taxon>Pentapetalae</taxon>
        <taxon>asterids</taxon>
        <taxon>campanulids</taxon>
        <taxon>Apiales</taxon>
        <taxon>Apiaceae</taxon>
        <taxon>Apioideae</taxon>
        <taxon>apioid superclade</taxon>
        <taxon>Tordylieae</taxon>
        <taxon>Tordyliinae</taxon>
        <taxon>Heracleum</taxon>
    </lineage>
</organism>
<dbReference type="GO" id="GO:0016491">
    <property type="term" value="F:oxidoreductase activity"/>
    <property type="evidence" value="ECO:0007669"/>
    <property type="project" value="UniProtKB-KW"/>
</dbReference>
<dbReference type="Pfam" id="PF05368">
    <property type="entry name" value="NmrA"/>
    <property type="match status" value="1"/>
</dbReference>
<dbReference type="Gene3D" id="3.40.50.720">
    <property type="entry name" value="NAD(P)-binding Rossmann-like Domain"/>
    <property type="match status" value="1"/>
</dbReference>
<proteinExistence type="predicted"/>
<dbReference type="InterPro" id="IPR036291">
    <property type="entry name" value="NAD(P)-bd_dom_sf"/>
</dbReference>
<keyword evidence="5" id="KW-1185">Reference proteome</keyword>
<protein>
    <submittedName>
        <fullName evidence="4">Isoeugenol synthase 1</fullName>
    </submittedName>
</protein>
<dbReference type="PANTHER" id="PTHR43349:SF43">
    <property type="entry name" value="ISOEUGENOL SYNTHASE 1-LIKE"/>
    <property type="match status" value="1"/>
</dbReference>
<comment type="caution">
    <text evidence="4">The sequence shown here is derived from an EMBL/GenBank/DDBJ whole genome shotgun (WGS) entry which is preliminary data.</text>
</comment>
<feature type="domain" description="NmrA-like" evidence="3">
    <location>
        <begin position="6"/>
        <end position="301"/>
    </location>
</feature>
<dbReference type="Proteomes" id="UP001237642">
    <property type="component" value="Unassembled WGS sequence"/>
</dbReference>
<evidence type="ECO:0000313" key="5">
    <source>
        <dbReference type="Proteomes" id="UP001237642"/>
    </source>
</evidence>
<evidence type="ECO:0000259" key="3">
    <source>
        <dbReference type="Pfam" id="PF05368"/>
    </source>
</evidence>